<sequence>MGGSSSSEHSTHHESKHKHKHHKEKEKHKKHHKGHKHHAPTPDAGIGSRDTPQSEMENEAFREAYQTDSLGNQSRAMADELQSVAMSPMGPAPHPHPAPVTHRKGASRLVMEENAWRTPGGSQGEEVDELSPCEM</sequence>
<accession>A0A9K3CWS5</accession>
<feature type="region of interest" description="Disordered" evidence="1">
    <location>
        <begin position="1"/>
        <end position="135"/>
    </location>
</feature>
<dbReference type="AlphaFoldDB" id="A0A9K3CWS5"/>
<protein>
    <submittedName>
        <fullName evidence="2">Uncharacterized protein</fullName>
    </submittedName>
</protein>
<comment type="caution">
    <text evidence="2">The sequence shown here is derived from an EMBL/GenBank/DDBJ whole genome shotgun (WGS) entry which is preliminary data.</text>
</comment>
<feature type="compositionally biased region" description="Polar residues" evidence="1">
    <location>
        <begin position="66"/>
        <end position="75"/>
    </location>
</feature>
<organism evidence="2 3">
    <name type="scientific">Kipferlia bialata</name>
    <dbReference type="NCBI Taxonomy" id="797122"/>
    <lineage>
        <taxon>Eukaryota</taxon>
        <taxon>Metamonada</taxon>
        <taxon>Carpediemonas-like organisms</taxon>
        <taxon>Kipferlia</taxon>
    </lineage>
</organism>
<reference evidence="2 3" key="1">
    <citation type="journal article" date="2018" name="PLoS ONE">
        <title>The draft genome of Kipferlia bialata reveals reductive genome evolution in fornicate parasites.</title>
        <authorList>
            <person name="Tanifuji G."/>
            <person name="Takabayashi S."/>
            <person name="Kume K."/>
            <person name="Takagi M."/>
            <person name="Nakayama T."/>
            <person name="Kamikawa R."/>
            <person name="Inagaki Y."/>
            <person name="Hashimoto T."/>
        </authorList>
    </citation>
    <scope>NUCLEOTIDE SEQUENCE [LARGE SCALE GENOMIC DNA]</scope>
    <source>
        <strain evidence="2">NY0173</strain>
    </source>
</reference>
<evidence type="ECO:0000256" key="1">
    <source>
        <dbReference type="SAM" id="MobiDB-lite"/>
    </source>
</evidence>
<evidence type="ECO:0000313" key="2">
    <source>
        <dbReference type="EMBL" id="GIQ83768.1"/>
    </source>
</evidence>
<evidence type="ECO:0000313" key="3">
    <source>
        <dbReference type="Proteomes" id="UP000265618"/>
    </source>
</evidence>
<gene>
    <name evidence="2" type="ORF">KIPB_005138</name>
</gene>
<proteinExistence type="predicted"/>
<name>A0A9K3CWS5_9EUKA</name>
<dbReference type="Proteomes" id="UP000265618">
    <property type="component" value="Unassembled WGS sequence"/>
</dbReference>
<feature type="compositionally biased region" description="Basic residues" evidence="1">
    <location>
        <begin position="14"/>
        <end position="39"/>
    </location>
</feature>
<keyword evidence="3" id="KW-1185">Reference proteome</keyword>
<dbReference type="EMBL" id="BDIP01001169">
    <property type="protein sequence ID" value="GIQ83768.1"/>
    <property type="molecule type" value="Genomic_DNA"/>
</dbReference>
<feature type="compositionally biased region" description="Acidic residues" evidence="1">
    <location>
        <begin position="125"/>
        <end position="135"/>
    </location>
</feature>